<proteinExistence type="predicted"/>
<evidence type="ECO:0000313" key="7">
    <source>
        <dbReference type="Proteomes" id="UP001516472"/>
    </source>
</evidence>
<dbReference type="NCBIfam" id="NF033765">
    <property type="entry name" value="gliding_CglD"/>
    <property type="match status" value="1"/>
</dbReference>
<dbReference type="InterPro" id="IPR036465">
    <property type="entry name" value="vWFA_dom_sf"/>
</dbReference>
<feature type="compositionally biased region" description="Basic and acidic residues" evidence="5">
    <location>
        <begin position="114"/>
        <end position="126"/>
    </location>
</feature>
<keyword evidence="3" id="KW-0732">Signal</keyword>
<name>A0ABR9PHB5_9BACT</name>
<dbReference type="Gene3D" id="3.40.50.410">
    <property type="entry name" value="von Willebrand factor, type A domain"/>
    <property type="match status" value="1"/>
</dbReference>
<gene>
    <name evidence="6" type="ORF">G4177_03885</name>
</gene>
<feature type="compositionally biased region" description="Acidic residues" evidence="5">
    <location>
        <begin position="239"/>
        <end position="248"/>
    </location>
</feature>
<keyword evidence="2" id="KW-0964">Secreted</keyword>
<reference evidence="6 7" key="1">
    <citation type="submission" date="2020-02" db="EMBL/GenBank/DDBJ databases">
        <authorList>
            <person name="Babadi Z.K."/>
            <person name="Risdian C."/>
            <person name="Ebrahimipour G.H."/>
            <person name="Wink J."/>
        </authorList>
    </citation>
    <scope>NUCLEOTIDE SEQUENCE [LARGE SCALE GENOMIC DNA]</scope>
    <source>
        <strain evidence="6 7">ZKHCc1 1396</strain>
    </source>
</reference>
<evidence type="ECO:0000256" key="2">
    <source>
        <dbReference type="ARBA" id="ARBA00022525"/>
    </source>
</evidence>
<feature type="compositionally biased region" description="Acidic residues" evidence="5">
    <location>
        <begin position="186"/>
        <end position="196"/>
    </location>
</feature>
<feature type="compositionally biased region" description="Acidic residues" evidence="5">
    <location>
        <begin position="298"/>
        <end position="307"/>
    </location>
</feature>
<feature type="compositionally biased region" description="Acidic residues" evidence="5">
    <location>
        <begin position="275"/>
        <end position="285"/>
    </location>
</feature>
<evidence type="ECO:0000256" key="4">
    <source>
        <dbReference type="ARBA" id="ARBA00022837"/>
    </source>
</evidence>
<organism evidence="6 7">
    <name type="scientific">Corallococcus soli</name>
    <dbReference type="NCBI Taxonomy" id="2710757"/>
    <lineage>
        <taxon>Bacteria</taxon>
        <taxon>Pseudomonadati</taxon>
        <taxon>Myxococcota</taxon>
        <taxon>Myxococcia</taxon>
        <taxon>Myxococcales</taxon>
        <taxon>Cystobacterineae</taxon>
        <taxon>Myxococcaceae</taxon>
        <taxon>Corallococcus</taxon>
    </lineage>
</organism>
<dbReference type="EMBL" id="JAAIYO010000001">
    <property type="protein sequence ID" value="MBE4747316.1"/>
    <property type="molecule type" value="Genomic_DNA"/>
</dbReference>
<protein>
    <submittedName>
        <fullName evidence="6">VWA domain-containing protein</fullName>
    </submittedName>
</protein>
<keyword evidence="4" id="KW-0106">Calcium</keyword>
<feature type="compositionally biased region" description="Acidic residues" evidence="5">
    <location>
        <begin position="407"/>
        <end position="419"/>
    </location>
</feature>
<dbReference type="RefSeq" id="WP_193346718.1">
    <property type="nucleotide sequence ID" value="NZ_CBCSIP010000277.1"/>
</dbReference>
<feature type="compositionally biased region" description="Basic and acidic residues" evidence="5">
    <location>
        <begin position="249"/>
        <end position="259"/>
    </location>
</feature>
<accession>A0ABR9PHB5</accession>
<evidence type="ECO:0000313" key="6">
    <source>
        <dbReference type="EMBL" id="MBE4747316.1"/>
    </source>
</evidence>
<feature type="compositionally biased region" description="Basic and acidic residues" evidence="5">
    <location>
        <begin position="308"/>
        <end position="326"/>
    </location>
</feature>
<dbReference type="Pfam" id="PF18884">
    <property type="entry name" value="TSP3_bac"/>
    <property type="match status" value="4"/>
</dbReference>
<feature type="region of interest" description="Disordered" evidence="5">
    <location>
        <begin position="20"/>
        <end position="448"/>
    </location>
</feature>
<evidence type="ECO:0000256" key="5">
    <source>
        <dbReference type="SAM" id="MobiDB-lite"/>
    </source>
</evidence>
<dbReference type="InterPro" id="IPR053180">
    <property type="entry name" value="Ca-binding_acidic-repeat"/>
</dbReference>
<dbReference type="Proteomes" id="UP001516472">
    <property type="component" value="Unassembled WGS sequence"/>
</dbReference>
<dbReference type="PANTHER" id="PTHR37467">
    <property type="entry name" value="EXPORTED CALCIUM-BINDING GLYCOPROTEIN-RELATED"/>
    <property type="match status" value="1"/>
</dbReference>
<dbReference type="SUPFAM" id="SSF53300">
    <property type="entry name" value="vWA-like"/>
    <property type="match status" value="1"/>
</dbReference>
<feature type="compositionally biased region" description="Basic and acidic residues" evidence="5">
    <location>
        <begin position="167"/>
        <end position="177"/>
    </location>
</feature>
<evidence type="ECO:0000256" key="1">
    <source>
        <dbReference type="ARBA" id="ARBA00004613"/>
    </source>
</evidence>
<feature type="compositionally biased region" description="Low complexity" evidence="5">
    <location>
        <begin position="394"/>
        <end position="403"/>
    </location>
</feature>
<dbReference type="InterPro" id="IPR059100">
    <property type="entry name" value="TSP3_bac"/>
</dbReference>
<comment type="caution">
    <text evidence="6">The sequence shown here is derived from an EMBL/GenBank/DDBJ whole genome shotgun (WGS) entry which is preliminary data.</text>
</comment>
<evidence type="ECO:0000256" key="3">
    <source>
        <dbReference type="ARBA" id="ARBA00022729"/>
    </source>
</evidence>
<feature type="compositionally biased region" description="Low complexity" evidence="5">
    <location>
        <begin position="37"/>
        <end position="56"/>
    </location>
</feature>
<keyword evidence="7" id="KW-1185">Reference proteome</keyword>
<dbReference type="PANTHER" id="PTHR37467:SF1">
    <property type="entry name" value="EXPORTED CALCIUM-BINDING GLYCOPROTEIN"/>
    <property type="match status" value="1"/>
</dbReference>
<sequence length="1137" mass="116844">MRNWKRLFSGTLLAATLLAGCGGSDPEPDAGPGPEVDAGPGTGTDAGETDAGFDAGYVEDAGIIVDPDPDPGKVPTDPYDPNNATKDSDCDGLTDQEEYSTVYAGGLKTSPGLRDTDGDGIRDGVEVGRTTSVNPACSFYPDEDTVTRTSPVKADTDDDGLPDGLEDANRNGKRDPGETDPNTADSDNDGLADGAEDANKNGSVSPGETDPRLRDTDSDGLPDGLEKSNGTDPLKPDTDGDTCSDGAEDVNKNGKHDPGETNPRVADCAASIPDTDFDGIPDAVEDATGTDKTKSDTDGDGVADGVEDENKNGRVDSGETDPRLTDTDCDGLQDGAGRNNFLGEDPNSNGKVDPGETDPTNPDTDGDGLSDGVERGVATGAAPRTNCGYKGDADPTTTTNPTKPDNDGDGIPDGAEDSDQNGRVDPGELNPNNPTDGAPNTPAGKACSAQNLRTVTFKEDSGADMRLALPNTFKQANLVNIKAAGQTVGVMGYDDTKQVTFIAYKRGQVPGSTTPADDESGIRTGTPALAAADVEFTQTFSTWDGFPAAASRYALAGTADLKVFTNTLVKALVPATTDALGGNAGITGPFKIQAQYVHRSDQSVVVVLAITPASRYNEAGSLFTLADTAGGSALAQFGDADAVQCEVFTGNTAVVDFLFVVDDSGSMASSQTYLAEAATAVANKLGNAAMDWRLSMVTTSYSHGGKPNTGVLRNFTTNIDQFKSWLTQNAVCNSNVCAVRTGTGGSATYTPLPNTTCTNDRQCWVGLAGDGGERPLEAARKAINDMGASTGAADTKLRAGAKLVVVILTDVRDQSADTVANYTAYFNNTGTAAGTTQNPTAQAIQVHGIICPPDGGRCDASEDPTNPRHLDVIRATSGVSGSLRDKTAINNTINAIVDSVIASVGYRTLKPPIGASLKVAVAEVVNPAACPNIGDLPRSRTNGFDVDGINRTVSFYGACRPKTSGQTQAALSYRYWIDRSTNPNGSPPPCASDTQYYDPNEADSCKGKLACNRTTDKCECPADCGGTAPVGQVCNTDRAVCDFTCAPDCGGACGTFETCNTAACSCSCVQSASCAAGYKFDNNACGCVCDTGALNCGAGSAADPGLCACVCQPDCGGTCGPGFTCNVSTCACEKPIG</sequence>
<feature type="compositionally biased region" description="Acidic residues" evidence="5">
    <location>
        <begin position="156"/>
        <end position="166"/>
    </location>
</feature>
<dbReference type="PROSITE" id="PS51257">
    <property type="entry name" value="PROKAR_LIPOPROTEIN"/>
    <property type="match status" value="1"/>
</dbReference>
<comment type="subcellular location">
    <subcellularLocation>
        <location evidence="1">Secreted</location>
    </subcellularLocation>
</comment>